<keyword evidence="1" id="KW-1133">Transmembrane helix</keyword>
<dbReference type="EMBL" id="AP018694">
    <property type="protein sequence ID" value="BBE16932.1"/>
    <property type="molecule type" value="Genomic_DNA"/>
</dbReference>
<keyword evidence="1" id="KW-0472">Membrane</keyword>
<accession>A0A5K7S5Y1</accession>
<keyword evidence="3" id="KW-1185">Reference proteome</keyword>
<dbReference type="Proteomes" id="UP001193389">
    <property type="component" value="Chromosome"/>
</dbReference>
<feature type="transmembrane region" description="Helical" evidence="1">
    <location>
        <begin position="81"/>
        <end position="103"/>
    </location>
</feature>
<organism evidence="2 3">
    <name type="scientific">Aquipluma nitroreducens</name>
    <dbReference type="NCBI Taxonomy" id="2010828"/>
    <lineage>
        <taxon>Bacteria</taxon>
        <taxon>Pseudomonadati</taxon>
        <taxon>Bacteroidota</taxon>
        <taxon>Bacteroidia</taxon>
        <taxon>Marinilabiliales</taxon>
        <taxon>Prolixibacteraceae</taxon>
        <taxon>Aquipluma</taxon>
    </lineage>
</organism>
<keyword evidence="1" id="KW-0812">Transmembrane</keyword>
<sequence>MESQKINILLQKYFDAETTIDEENELITYFTSGEVDKNLKMYVPMFSGMKELSAEEDLGLGDDLMNYILESEHKEKLRYRWMWQMVTGVAASVILVMLAVNFYSSQNAWKDTFTNPDQAYSEATKTLEFVAGKYNKGLAQLRPIGEIENAANPYNSGMKKLNKGFEQMKKLNEKLKKNSHEKISNDFSFADPFMGDGSGQ</sequence>
<evidence type="ECO:0000313" key="2">
    <source>
        <dbReference type="EMBL" id="BBE16932.1"/>
    </source>
</evidence>
<proteinExistence type="predicted"/>
<protein>
    <submittedName>
        <fullName evidence="2">Uncharacterized protein</fullName>
    </submittedName>
</protein>
<dbReference type="RefSeq" id="WP_318349965.1">
    <property type="nucleotide sequence ID" value="NZ_AP018694.1"/>
</dbReference>
<dbReference type="KEGG" id="anf:AQPE_1079"/>
<dbReference type="AlphaFoldDB" id="A0A5K7S5Y1"/>
<evidence type="ECO:0000313" key="3">
    <source>
        <dbReference type="Proteomes" id="UP001193389"/>
    </source>
</evidence>
<gene>
    <name evidence="2" type="ORF">AQPE_1079</name>
</gene>
<reference evidence="2" key="1">
    <citation type="journal article" date="2020" name="Int. J. Syst. Evol. Microbiol.">
        <title>Aquipluma nitroreducens gen. nov. sp. nov., a novel facultatively anaerobic bacterium isolated from a freshwater lake.</title>
        <authorList>
            <person name="Watanabe M."/>
            <person name="Kojima H."/>
            <person name="Fukui M."/>
        </authorList>
    </citation>
    <scope>NUCLEOTIDE SEQUENCE</scope>
    <source>
        <strain evidence="2">MeG22</strain>
    </source>
</reference>
<evidence type="ECO:0000256" key="1">
    <source>
        <dbReference type="SAM" id="Phobius"/>
    </source>
</evidence>
<name>A0A5K7S5Y1_9BACT</name>